<dbReference type="GO" id="GO:0005524">
    <property type="term" value="F:ATP binding"/>
    <property type="evidence" value="ECO:0007669"/>
    <property type="project" value="UniProtKB-KW"/>
</dbReference>
<keyword evidence="5" id="KW-0067">ATP-binding</keyword>
<feature type="domain" description="Helicase ATP-binding" evidence="9">
    <location>
        <begin position="1094"/>
        <end position="1270"/>
    </location>
</feature>
<keyword evidence="6" id="KW-0539">Nucleus</keyword>
<feature type="compositionally biased region" description="Basic residues" evidence="7">
    <location>
        <begin position="1698"/>
        <end position="1707"/>
    </location>
</feature>
<dbReference type="OrthoDB" id="5857104at2759"/>
<feature type="compositionally biased region" description="Polar residues" evidence="7">
    <location>
        <begin position="622"/>
        <end position="637"/>
    </location>
</feature>
<dbReference type="InterPro" id="IPR001005">
    <property type="entry name" value="SANT/Myb"/>
</dbReference>
<dbReference type="Pfam" id="PF00271">
    <property type="entry name" value="Helicase_C"/>
    <property type="match status" value="1"/>
</dbReference>
<dbReference type="InterPro" id="IPR038718">
    <property type="entry name" value="SNF2-like_sf"/>
</dbReference>
<evidence type="ECO:0000313" key="12">
    <source>
        <dbReference type="Proteomes" id="UP000271087"/>
    </source>
</evidence>
<comment type="subcellular location">
    <subcellularLocation>
        <location evidence="1">Nucleus</location>
    </subcellularLocation>
</comment>
<feature type="compositionally biased region" description="Basic and acidic residues" evidence="7">
    <location>
        <begin position="797"/>
        <end position="814"/>
    </location>
</feature>
<dbReference type="InterPro" id="IPR027417">
    <property type="entry name" value="P-loop_NTPase"/>
</dbReference>
<dbReference type="PANTHER" id="PTHR46850:SF1">
    <property type="entry name" value="CHROMODOMAIN-HELICASE-DNA-BINDING PROTEIN 9"/>
    <property type="match status" value="1"/>
</dbReference>
<dbReference type="CDD" id="cd18793">
    <property type="entry name" value="SF2_C_SNF"/>
    <property type="match status" value="1"/>
</dbReference>
<organism evidence="13">
    <name type="scientific">Onchocerca ochengi</name>
    <name type="common">Filarial nematode worm</name>
    <dbReference type="NCBI Taxonomy" id="42157"/>
    <lineage>
        <taxon>Eukaryota</taxon>
        <taxon>Metazoa</taxon>
        <taxon>Ecdysozoa</taxon>
        <taxon>Nematoda</taxon>
        <taxon>Chromadorea</taxon>
        <taxon>Rhabditida</taxon>
        <taxon>Spirurina</taxon>
        <taxon>Spiruromorpha</taxon>
        <taxon>Filarioidea</taxon>
        <taxon>Onchocercidae</taxon>
        <taxon>Onchocerca</taxon>
    </lineage>
</organism>
<evidence type="ECO:0000256" key="4">
    <source>
        <dbReference type="ARBA" id="ARBA00022801"/>
    </source>
</evidence>
<dbReference type="FunFam" id="3.40.50.300:FF:000015">
    <property type="entry name" value="chromodomain-helicase-DNA-binding protein 9 isoform X1"/>
    <property type="match status" value="1"/>
</dbReference>
<keyword evidence="12" id="KW-1185">Reference proteome</keyword>
<keyword evidence="3" id="KW-0547">Nucleotide-binding</keyword>
<dbReference type="InterPro" id="IPR023780">
    <property type="entry name" value="Chromo_domain"/>
</dbReference>
<dbReference type="InterPro" id="IPR000330">
    <property type="entry name" value="SNF2_N"/>
</dbReference>
<protein>
    <submittedName>
        <fullName evidence="13">Chromo domain-containing protein</fullName>
    </submittedName>
</protein>
<dbReference type="InterPro" id="IPR051493">
    <property type="entry name" value="CHD"/>
</dbReference>
<evidence type="ECO:0000256" key="3">
    <source>
        <dbReference type="ARBA" id="ARBA00022741"/>
    </source>
</evidence>
<feature type="region of interest" description="Disordered" evidence="7">
    <location>
        <begin position="1675"/>
        <end position="1713"/>
    </location>
</feature>
<dbReference type="WBParaSite" id="nOo.2.0.1.t04495-RA">
    <property type="protein sequence ID" value="nOo.2.0.1.t04495-RA"/>
    <property type="gene ID" value="nOo.2.0.1.g04495"/>
</dbReference>
<dbReference type="Pfam" id="PF23078">
    <property type="entry name" value="HTH_CHD6-9"/>
    <property type="match status" value="1"/>
</dbReference>
<reference evidence="13" key="1">
    <citation type="submission" date="2016-06" db="UniProtKB">
        <authorList>
            <consortium name="WormBaseParasite"/>
        </authorList>
    </citation>
    <scope>IDENTIFICATION</scope>
</reference>
<feature type="compositionally biased region" description="Basic and acidic residues" evidence="7">
    <location>
        <begin position="722"/>
        <end position="776"/>
    </location>
</feature>
<dbReference type="SUPFAM" id="SSF52540">
    <property type="entry name" value="P-loop containing nucleoside triphosphate hydrolases"/>
    <property type="match status" value="2"/>
</dbReference>
<dbReference type="CDD" id="cd18659">
    <property type="entry name" value="CD2_tandem"/>
    <property type="match status" value="1"/>
</dbReference>
<dbReference type="PROSITE" id="PS51192">
    <property type="entry name" value="HELICASE_ATP_BIND_1"/>
    <property type="match status" value="1"/>
</dbReference>
<dbReference type="SMART" id="SM00490">
    <property type="entry name" value="HELICc"/>
    <property type="match status" value="1"/>
</dbReference>
<feature type="compositionally biased region" description="Basic and acidic residues" evidence="7">
    <location>
        <begin position="692"/>
        <end position="708"/>
    </location>
</feature>
<evidence type="ECO:0000256" key="7">
    <source>
        <dbReference type="SAM" id="MobiDB-lite"/>
    </source>
</evidence>
<keyword evidence="4" id="KW-0378">Hydrolase</keyword>
<dbReference type="Pfam" id="PF00176">
    <property type="entry name" value="SNF2-rel_dom"/>
    <property type="match status" value="1"/>
</dbReference>
<keyword evidence="2" id="KW-0677">Repeat</keyword>
<reference evidence="11 12" key="2">
    <citation type="submission" date="2018-08" db="EMBL/GenBank/DDBJ databases">
        <authorList>
            <person name="Laetsch R D."/>
            <person name="Stevens L."/>
            <person name="Kumar S."/>
            <person name="Blaxter L. M."/>
        </authorList>
    </citation>
    <scope>NUCLEOTIDE SEQUENCE [LARGE SCALE GENOMIC DNA]</scope>
</reference>
<feature type="compositionally biased region" description="Polar residues" evidence="7">
    <location>
        <begin position="668"/>
        <end position="677"/>
    </location>
</feature>
<feature type="compositionally biased region" description="Acidic residues" evidence="7">
    <location>
        <begin position="1684"/>
        <end position="1693"/>
    </location>
</feature>
<dbReference type="InterPro" id="IPR001650">
    <property type="entry name" value="Helicase_C-like"/>
</dbReference>
<evidence type="ECO:0000256" key="2">
    <source>
        <dbReference type="ARBA" id="ARBA00022737"/>
    </source>
</evidence>
<evidence type="ECO:0000256" key="5">
    <source>
        <dbReference type="ARBA" id="ARBA00022840"/>
    </source>
</evidence>
<dbReference type="Gene3D" id="3.40.50.10810">
    <property type="entry name" value="Tandem AAA-ATPase domain"/>
    <property type="match status" value="1"/>
</dbReference>
<feature type="compositionally biased region" description="Low complexity" evidence="7">
    <location>
        <begin position="317"/>
        <end position="330"/>
    </location>
</feature>
<evidence type="ECO:0000259" key="8">
    <source>
        <dbReference type="PROSITE" id="PS50013"/>
    </source>
</evidence>
<feature type="compositionally biased region" description="Basic residues" evidence="7">
    <location>
        <begin position="815"/>
        <end position="830"/>
    </location>
</feature>
<dbReference type="Proteomes" id="UP000271087">
    <property type="component" value="Unassembled WGS sequence"/>
</dbReference>
<dbReference type="Gene3D" id="2.40.50.40">
    <property type="match status" value="2"/>
</dbReference>
<dbReference type="InterPro" id="IPR049730">
    <property type="entry name" value="SNF2/RAD54-like_C"/>
</dbReference>
<feature type="region of interest" description="Disordered" evidence="7">
    <location>
        <begin position="615"/>
        <end position="863"/>
    </location>
</feature>
<dbReference type="InterPro" id="IPR000953">
    <property type="entry name" value="Chromo/chromo_shadow_dom"/>
</dbReference>
<dbReference type="PROSITE" id="PS50013">
    <property type="entry name" value="CHROMO_2"/>
    <property type="match status" value="2"/>
</dbReference>
<name>A0A182E8Y9_ONCOC</name>
<gene>
    <name evidence="11" type="ORF">NOO_LOCUS4495</name>
</gene>
<dbReference type="SUPFAM" id="SSF54160">
    <property type="entry name" value="Chromo domain-like"/>
    <property type="match status" value="2"/>
</dbReference>
<dbReference type="EMBL" id="UYRW01001023">
    <property type="protein sequence ID" value="VDK73271.1"/>
    <property type="molecule type" value="Genomic_DNA"/>
</dbReference>
<dbReference type="Gene3D" id="3.40.50.300">
    <property type="entry name" value="P-loop containing nucleotide triphosphate hydrolases"/>
    <property type="match status" value="1"/>
</dbReference>
<dbReference type="PANTHER" id="PTHR46850">
    <property type="entry name" value="CHROMODOMAIN-HELICASE-DNA-BINDING PROTEIN 9"/>
    <property type="match status" value="1"/>
</dbReference>
<dbReference type="FunFam" id="3.40.50.10810:FF:000003">
    <property type="entry name" value="chromodomain-helicase-DNA-binding protein 8 isoform X4"/>
    <property type="match status" value="1"/>
</dbReference>
<feature type="compositionally biased region" description="Acidic residues" evidence="7">
    <location>
        <begin position="834"/>
        <end position="851"/>
    </location>
</feature>
<feature type="domain" description="Chromo" evidence="8">
    <location>
        <begin position="1000"/>
        <end position="1037"/>
    </location>
</feature>
<feature type="domain" description="Chromo" evidence="8">
    <location>
        <begin position="927"/>
        <end position="991"/>
    </location>
</feature>
<dbReference type="SMART" id="SM00487">
    <property type="entry name" value="DEXDc"/>
    <property type="match status" value="1"/>
</dbReference>
<feature type="compositionally biased region" description="Polar residues" evidence="7">
    <location>
        <begin position="263"/>
        <end position="281"/>
    </location>
</feature>
<dbReference type="STRING" id="42157.A0A182E8Y9"/>
<evidence type="ECO:0000259" key="10">
    <source>
        <dbReference type="PROSITE" id="PS51194"/>
    </source>
</evidence>
<feature type="compositionally biased region" description="Basic and acidic residues" evidence="7">
    <location>
        <begin position="913"/>
        <end position="923"/>
    </location>
</feature>
<evidence type="ECO:0000256" key="1">
    <source>
        <dbReference type="ARBA" id="ARBA00004123"/>
    </source>
</evidence>
<dbReference type="GO" id="GO:0005634">
    <property type="term" value="C:nucleus"/>
    <property type="evidence" value="ECO:0007669"/>
    <property type="project" value="UniProtKB-SubCell"/>
</dbReference>
<evidence type="ECO:0000313" key="13">
    <source>
        <dbReference type="WBParaSite" id="nOo.2.0.1.t04495-RA"/>
    </source>
</evidence>
<feature type="region of interest" description="Disordered" evidence="7">
    <location>
        <begin position="905"/>
        <end position="925"/>
    </location>
</feature>
<dbReference type="CDD" id="cd17995">
    <property type="entry name" value="DEXHc_CHD6_7_8_9"/>
    <property type="match status" value="1"/>
</dbReference>
<dbReference type="InterPro" id="IPR016197">
    <property type="entry name" value="Chromo-like_dom_sf"/>
</dbReference>
<dbReference type="InterPro" id="IPR056342">
    <property type="entry name" value="HTH_CHD6-9"/>
</dbReference>
<evidence type="ECO:0000256" key="6">
    <source>
        <dbReference type="ARBA" id="ARBA00023242"/>
    </source>
</evidence>
<evidence type="ECO:0000313" key="11">
    <source>
        <dbReference type="EMBL" id="VDK73271.1"/>
    </source>
</evidence>
<dbReference type="Gene3D" id="1.10.10.60">
    <property type="entry name" value="Homeodomain-like"/>
    <property type="match status" value="1"/>
</dbReference>
<feature type="compositionally biased region" description="Polar residues" evidence="7">
    <location>
        <begin position="303"/>
        <end position="316"/>
    </location>
</feature>
<dbReference type="GO" id="GO:0016787">
    <property type="term" value="F:hydrolase activity"/>
    <property type="evidence" value="ECO:0007669"/>
    <property type="project" value="UniProtKB-KW"/>
</dbReference>
<evidence type="ECO:0000259" key="9">
    <source>
        <dbReference type="PROSITE" id="PS51192"/>
    </source>
</evidence>
<dbReference type="SMART" id="SM00298">
    <property type="entry name" value="CHROMO"/>
    <property type="match status" value="2"/>
</dbReference>
<dbReference type="Pfam" id="PF00385">
    <property type="entry name" value="Chromo"/>
    <property type="match status" value="1"/>
</dbReference>
<dbReference type="PROSITE" id="PS51194">
    <property type="entry name" value="HELICASE_CTER"/>
    <property type="match status" value="1"/>
</dbReference>
<proteinExistence type="predicted"/>
<feature type="compositionally biased region" description="Low complexity" evidence="7">
    <location>
        <begin position="285"/>
        <end position="302"/>
    </location>
</feature>
<sequence length="2163" mass="248707">MDEGDDYVPQISQLDYSLVDSGQNVLQNDPGIYSPAPSQIPLQHLQYGSETTAMHPCQLPNQMAPQTIQQQQVIQPTQISQPIVQKPKVQRRRKNAANVEQQALANQSMLPPSSVPPRQQYMNNMTPMQSMAAMSQNPLLSHMRSAGPGPQMQQQIMAGKHLVSNEMQPIRHLGLPPNVHDPYQQQQQQQWFQQQQQQFRVPNTYPPQHQMYSAQQRPPMNQIMPQQSYYSQQQIPQDTRNPIYYQPHQMYEQIPRYPPSMGPQLNHSQQYYPEQGQNFYPSPNHMMQQSSSHSQAMTMHQQVPSGSGDWQQHSANSQQRYSSQPQYPPSTSIQVEIQQVQRQLQSMYEIPNRNMQIAQQIEQLQLRLQYLQQCYISECHGGAQRNEQPVSVMQRGSEVQVNIKPDVPGHTLISVYHQYPPNSAPATSLPSTENIVAKDCVPPEPIPSRVRTPVEDPSVPNVINIAASHTSNALNNSVPFMEPQTPLVSSGNAAISSAYNVQQQQQSLFQPVMEPNAASVTLKCQEKPKYQEVSNSQQQLPDNNRAELEQVSGTVKLSTTTIPITSACEMLVPNRDGEQSISGNDQCVTEIVKEKIEESSDSIIRQFAKELPQGKVLEPSVTDPQQQITSSMHSSENSEVRLPSNKLYGAEESKMPAARNSEEIVQDASKTSEGSENSKMEIGVQDPVNSELGREKESNVGKTEIKEENNEDFSVGIEEEDEKLKKEDESEISEKQKNISNAVDKKSEFSKWKSCEAQDEKTEIHRDSNKRAKVDENGECSEISTGATMIAQESVAEEEKLEMNETDKTASSEKPKRKRGRHPKRGPSKKQKIEEEEEIEGEVELDDEEFVPDSNQRIRKRPRTRRRVIVERDDASFEYVEKRRSGRASNVEKKSYDLQAKWDEMDDEIGEDVQSRKEKKPEEQSESIIEKIMSVKKIENGPDMYFVKYKNKAYIHCQWKSQCELEAGDRRAAAKLKRFHQKRAHSSDQDEDEQFNSDFVIVERVLDANEMEEKNFVLVKWKSLPYEEVTWEKEEIIPEDKIEAYKRRNTCDPLKLKPKPHPSALDWCKIPEDTAFKDNNRLREYQFEGVNWLLYCYYNKQNCILADEMGLGKTVQTICFLQKVYDYGIHGPFLIVVPLSTIHNWQREFETWTDMNTIVYHGSASSRQIIQQTEFYYRPEELKGGKRNVVKFDALITTFEMVVSDCDVLKQINYEACIIDEAHRLKNRNCKLLTGGLLSLTAEHRVLLTGTPLQNNIEELYSLLNFLEPEQFHSSSAFLEQFGQCQTEDQVQRLQDILKPMMLRRLKEDVEKTLQPKEETIIEIQLSNTQKKYYRAILERNFSHLCKGTSVPSLMNAMMELRKCCNHPFLINGAEEQILAEVKASHPEWNEDDIYQHALVQSSGKLVLIAKLLPKLHTDGHKVLIFSQMVRVLDIIEEFLVAQNYTFERIDGNVRGDLRQSAIDRFSKKDSDRFIFLLCTRAGGLGINLTAADTVIIFDSDWNPQNDLQAQARCHRIGQTKMVKVYRLITCNTYEREMFDKASLKLGLDKAVLQSTTALKDTSQQLSRKEIEELLKKGAYGAIMEENAEESKFNEEDIETILLRRTTTITLEAGVKGSTFAKASFNSSTNREDIDIDDPNFWSKWAKKANIDTEISQADKQLIVLEPRNRKKRFEENVYKSEGGDDTEGEESDDNSKGRKRSDRKKRREDEEYRPDELAFNKSEYFKIEKVLGQFGWGRWKVMREVSDLKDNVTEIDIEHISRTLLLHCIREYRGDEKIREFVWRLIIPKGGLVTGKNTEKIKNTGLTSVFHEGWAALPEYNPPAFAVDSSFQRHVHRHSNKLLIRMHQLHILNTEIIGSKSEIIMNNAEAKDIDLSVDMNDAFVAGWDAECDKSFLIGAHKHGLENIDAMRVDPALCFGSKKIEVFPNITDLLNRFRRLLTHFQRKRHDSLTFSTWTKREEAEFMRILRSYGVKDDPSTIISWTRFRQLSPLLEKKTDSDLMEQLYCVLSMCTKQLGNEITAVDLQRALKVESISARKAQKLMHRMNMMRQIHDWRESLTDRRILLKLCSNEAMPSGWSVEQDEELFKIVDEHGLDNIAANILNRTAFQKIIVPEERTLLRRVAEIYTTLQTKKWNGAASTELLEDSGMSNYCILNSNFIFI</sequence>
<feature type="region of interest" description="Disordered" evidence="7">
    <location>
        <begin position="257"/>
        <end position="330"/>
    </location>
</feature>
<dbReference type="InterPro" id="IPR014001">
    <property type="entry name" value="Helicase_ATP-bd"/>
</dbReference>
<accession>A0A182E8Y9</accession>
<feature type="domain" description="Helicase C-terminal" evidence="10">
    <location>
        <begin position="1408"/>
        <end position="1559"/>
    </location>
</feature>
<dbReference type="SMART" id="SM00717">
    <property type="entry name" value="SANT"/>
    <property type="match status" value="1"/>
</dbReference>